<dbReference type="Proteomes" id="UP000013783">
    <property type="component" value="Unassembled WGS sequence"/>
</dbReference>
<accession>R2QVK3</accession>
<dbReference type="EMBL" id="AJAK01000030">
    <property type="protein sequence ID" value="EOH72506.1"/>
    <property type="molecule type" value="Genomic_DNA"/>
</dbReference>
<keyword evidence="5" id="KW-1185">Reference proteome</keyword>
<feature type="transmembrane region" description="Helical" evidence="1">
    <location>
        <begin position="123"/>
        <end position="143"/>
    </location>
</feature>
<reference evidence="3 5" key="2">
    <citation type="submission" date="2013-03" db="EMBL/GenBank/DDBJ databases">
        <title>The Genome Sequence of Enterococcus malodoratus ATCC_43197 (PacBio/Illumina hybrid assembly).</title>
        <authorList>
            <consortium name="The Broad Institute Genomics Platform"/>
            <consortium name="The Broad Institute Genome Sequencing Center for Infectious Disease"/>
            <person name="Earl A."/>
            <person name="Russ C."/>
            <person name="Gilmore M."/>
            <person name="Surin D."/>
            <person name="Walker B."/>
            <person name="Young S."/>
            <person name="Zeng Q."/>
            <person name="Gargeya S."/>
            <person name="Fitzgerald M."/>
            <person name="Haas B."/>
            <person name="Abouelleil A."/>
            <person name="Allen A.W."/>
            <person name="Alvarado L."/>
            <person name="Arachchi H.M."/>
            <person name="Berlin A.M."/>
            <person name="Chapman S.B."/>
            <person name="Gainer-Dewar J."/>
            <person name="Goldberg J."/>
            <person name="Griggs A."/>
            <person name="Gujja S."/>
            <person name="Hansen M."/>
            <person name="Howarth C."/>
            <person name="Imamovic A."/>
            <person name="Ireland A."/>
            <person name="Larimer J."/>
            <person name="McCowan C."/>
            <person name="Murphy C."/>
            <person name="Pearson M."/>
            <person name="Poon T.W."/>
            <person name="Priest M."/>
            <person name="Roberts A."/>
            <person name="Saif S."/>
            <person name="Shea T."/>
            <person name="Sisk P."/>
            <person name="Sykes S."/>
            <person name="Wortman J."/>
            <person name="Nusbaum C."/>
            <person name="Birren B."/>
        </authorList>
    </citation>
    <scope>NUCLEOTIDE SEQUENCE [LARGE SCALE GENOMIC DNA]</scope>
    <source>
        <strain evidence="3 5">ATCC 43197</strain>
    </source>
</reference>
<evidence type="ECO:0000313" key="2">
    <source>
        <dbReference type="EMBL" id="EOH72506.1"/>
    </source>
</evidence>
<keyword evidence="1" id="KW-0472">Membrane</keyword>
<dbReference type="EMBL" id="ASWA01000002">
    <property type="protein sequence ID" value="EOT70168.1"/>
    <property type="molecule type" value="Genomic_DNA"/>
</dbReference>
<protein>
    <submittedName>
        <fullName evidence="2">Uncharacterized protein</fullName>
    </submittedName>
</protein>
<evidence type="ECO:0000313" key="5">
    <source>
        <dbReference type="Proteomes" id="UP000014148"/>
    </source>
</evidence>
<dbReference type="RefSeq" id="WP_010742862.1">
    <property type="nucleotide sequence ID" value="NZ_KB946253.1"/>
</dbReference>
<keyword evidence="1" id="KW-1133">Transmembrane helix</keyword>
<dbReference type="STRING" id="71451.RV07_GL000163"/>
<proteinExistence type="predicted"/>
<feature type="transmembrane region" description="Helical" evidence="1">
    <location>
        <begin position="149"/>
        <end position="170"/>
    </location>
</feature>
<organism evidence="2 4">
    <name type="scientific">Enterococcus malodoratus ATCC 43197</name>
    <dbReference type="NCBI Taxonomy" id="1158601"/>
    <lineage>
        <taxon>Bacteria</taxon>
        <taxon>Bacillati</taxon>
        <taxon>Bacillota</taxon>
        <taxon>Bacilli</taxon>
        <taxon>Lactobacillales</taxon>
        <taxon>Enterococcaceae</taxon>
        <taxon>Enterococcus</taxon>
    </lineage>
</organism>
<name>R2QVK3_9ENTE</name>
<evidence type="ECO:0000256" key="1">
    <source>
        <dbReference type="SAM" id="Phobius"/>
    </source>
</evidence>
<dbReference type="OrthoDB" id="2183417at2"/>
<dbReference type="AlphaFoldDB" id="R2QVK3"/>
<gene>
    <name evidence="3" type="ORF">I585_01647</name>
    <name evidence="2" type="ORF">UAI_04091</name>
</gene>
<evidence type="ECO:0000313" key="4">
    <source>
        <dbReference type="Proteomes" id="UP000013783"/>
    </source>
</evidence>
<dbReference type="Proteomes" id="UP000014148">
    <property type="component" value="Unassembled WGS sequence"/>
</dbReference>
<keyword evidence="1" id="KW-0812">Transmembrane</keyword>
<dbReference type="eggNOG" id="ENOG5033QU2">
    <property type="taxonomic scope" value="Bacteria"/>
</dbReference>
<evidence type="ECO:0000313" key="3">
    <source>
        <dbReference type="EMBL" id="EOT70168.1"/>
    </source>
</evidence>
<dbReference type="PATRIC" id="fig|1158601.3.peg.4061"/>
<sequence length="183" mass="20648">MSTSIDDKIQKFADNMVKASLSKDQLSYPERMALKLQELQEKTKNNLKPDRKEETEEIAGYIKEYMTQLMAEENLSEEDALNKAMATFRADRPLSDEEIRNQERQAYYQTIDPQIEESIGLGYASNLFIGIVIGAIIGIFGQILYSGELIGIVFFLMLGLGLLLGIALGLNKHNRVISQNHSK</sequence>
<comment type="caution">
    <text evidence="2">The sequence shown here is derived from an EMBL/GenBank/DDBJ whole genome shotgun (WGS) entry which is preliminary data.</text>
</comment>
<reference evidence="2 4" key="1">
    <citation type="submission" date="2013-02" db="EMBL/GenBank/DDBJ databases">
        <title>The Genome Sequence of Enterococcus malodoratus ATCC_43197.</title>
        <authorList>
            <consortium name="The Broad Institute Genome Sequencing Platform"/>
            <consortium name="The Broad Institute Genome Sequencing Center for Infectious Disease"/>
            <person name="Earl A.M."/>
            <person name="Gilmore M.S."/>
            <person name="Lebreton F."/>
            <person name="Walker B."/>
            <person name="Young S.K."/>
            <person name="Zeng Q."/>
            <person name="Gargeya S."/>
            <person name="Fitzgerald M."/>
            <person name="Haas B."/>
            <person name="Abouelleil A."/>
            <person name="Alvarado L."/>
            <person name="Arachchi H.M."/>
            <person name="Berlin A.M."/>
            <person name="Chapman S.B."/>
            <person name="Dewar J."/>
            <person name="Goldberg J."/>
            <person name="Griggs A."/>
            <person name="Gujja S."/>
            <person name="Hansen M."/>
            <person name="Howarth C."/>
            <person name="Imamovic A."/>
            <person name="Larimer J."/>
            <person name="McCowan C."/>
            <person name="Murphy C."/>
            <person name="Neiman D."/>
            <person name="Pearson M."/>
            <person name="Priest M."/>
            <person name="Roberts A."/>
            <person name="Saif S."/>
            <person name="Shea T."/>
            <person name="Sisk P."/>
            <person name="Sykes S."/>
            <person name="Wortman J."/>
            <person name="Nusbaum C."/>
            <person name="Birren B."/>
        </authorList>
    </citation>
    <scope>NUCLEOTIDE SEQUENCE [LARGE SCALE GENOMIC DNA]</scope>
    <source>
        <strain evidence="2 4">ATCC 43197</strain>
    </source>
</reference>